<dbReference type="CDD" id="cd00075">
    <property type="entry name" value="HATPase"/>
    <property type="match status" value="1"/>
</dbReference>
<accession>A0ABU0WM42</accession>
<dbReference type="SMART" id="SM00387">
    <property type="entry name" value="HATPase_c"/>
    <property type="match status" value="1"/>
</dbReference>
<dbReference type="PRINTS" id="PR00344">
    <property type="entry name" value="BCTRLSENSOR"/>
</dbReference>
<organism evidence="8 9">
    <name type="scientific">Azospirillum isscasi</name>
    <dbReference type="NCBI Taxonomy" id="3053926"/>
    <lineage>
        <taxon>Bacteria</taxon>
        <taxon>Pseudomonadati</taxon>
        <taxon>Pseudomonadota</taxon>
        <taxon>Alphaproteobacteria</taxon>
        <taxon>Rhodospirillales</taxon>
        <taxon>Azospirillaceae</taxon>
        <taxon>Azospirillum</taxon>
    </lineage>
</organism>
<sequence>MQAGAGALSVSAEARPGGGLVLLVADDGPGLPPRARDNLFQPFAGSARAGGIGLGLAIAREVLRAHGGDLRLAESTAAGTVFALELPAGAVAGPAIPATAPPMPD</sequence>
<evidence type="ECO:0000256" key="4">
    <source>
        <dbReference type="ARBA" id="ARBA00022741"/>
    </source>
</evidence>
<keyword evidence="4" id="KW-0547">Nucleotide-binding</keyword>
<dbReference type="InterPro" id="IPR005467">
    <property type="entry name" value="His_kinase_dom"/>
</dbReference>
<evidence type="ECO:0000259" key="7">
    <source>
        <dbReference type="PROSITE" id="PS50109"/>
    </source>
</evidence>
<dbReference type="InterPro" id="IPR003594">
    <property type="entry name" value="HATPase_dom"/>
</dbReference>
<dbReference type="PROSITE" id="PS50109">
    <property type="entry name" value="HIS_KIN"/>
    <property type="match status" value="1"/>
</dbReference>
<evidence type="ECO:0000256" key="6">
    <source>
        <dbReference type="ARBA" id="ARBA00022840"/>
    </source>
</evidence>
<dbReference type="EMBL" id="JAUJFI010000095">
    <property type="protein sequence ID" value="MDQ2104614.1"/>
    <property type="molecule type" value="Genomic_DNA"/>
</dbReference>
<keyword evidence="3" id="KW-0808">Transferase</keyword>
<dbReference type="EC" id="2.7.13.3" evidence="2"/>
<name>A0ABU0WM42_9PROT</name>
<comment type="catalytic activity">
    <reaction evidence="1">
        <text>ATP + protein L-histidine = ADP + protein N-phospho-L-histidine.</text>
        <dbReference type="EC" id="2.7.13.3"/>
    </reaction>
</comment>
<evidence type="ECO:0000256" key="2">
    <source>
        <dbReference type="ARBA" id="ARBA00012438"/>
    </source>
</evidence>
<evidence type="ECO:0000256" key="5">
    <source>
        <dbReference type="ARBA" id="ARBA00022777"/>
    </source>
</evidence>
<proteinExistence type="predicted"/>
<feature type="domain" description="Histidine kinase" evidence="7">
    <location>
        <begin position="1"/>
        <end position="90"/>
    </location>
</feature>
<evidence type="ECO:0000256" key="3">
    <source>
        <dbReference type="ARBA" id="ARBA00022679"/>
    </source>
</evidence>
<keyword evidence="6 8" id="KW-0067">ATP-binding</keyword>
<dbReference type="GO" id="GO:0005524">
    <property type="term" value="F:ATP binding"/>
    <property type="evidence" value="ECO:0007669"/>
    <property type="project" value="UniProtKB-KW"/>
</dbReference>
<reference evidence="8 9" key="1">
    <citation type="submission" date="2023-06" db="EMBL/GenBank/DDBJ databases">
        <title>Azospirillum isscasensis sp.nov, a bacterium isolated from rhizosphere soil of rice.</title>
        <authorList>
            <person name="Wang H."/>
        </authorList>
    </citation>
    <scope>NUCLEOTIDE SEQUENCE [LARGE SCALE GENOMIC DNA]</scope>
    <source>
        <strain evidence="8 9">C340-1</strain>
    </source>
</reference>
<comment type="caution">
    <text evidence="8">The sequence shown here is derived from an EMBL/GenBank/DDBJ whole genome shotgun (WGS) entry which is preliminary data.</text>
</comment>
<dbReference type="Proteomes" id="UP001227317">
    <property type="component" value="Unassembled WGS sequence"/>
</dbReference>
<dbReference type="InterPro" id="IPR036890">
    <property type="entry name" value="HATPase_C_sf"/>
</dbReference>
<dbReference type="Pfam" id="PF02518">
    <property type="entry name" value="HATPase_c"/>
    <property type="match status" value="1"/>
</dbReference>
<dbReference type="InterPro" id="IPR050980">
    <property type="entry name" value="2C_sensor_his_kinase"/>
</dbReference>
<dbReference type="Gene3D" id="3.30.565.10">
    <property type="entry name" value="Histidine kinase-like ATPase, C-terminal domain"/>
    <property type="match status" value="1"/>
</dbReference>
<dbReference type="SUPFAM" id="SSF55874">
    <property type="entry name" value="ATPase domain of HSP90 chaperone/DNA topoisomerase II/histidine kinase"/>
    <property type="match status" value="1"/>
</dbReference>
<dbReference type="InterPro" id="IPR004358">
    <property type="entry name" value="Sig_transdc_His_kin-like_C"/>
</dbReference>
<protein>
    <recommendedName>
        <fullName evidence="2">histidine kinase</fullName>
        <ecNumber evidence="2">2.7.13.3</ecNumber>
    </recommendedName>
</protein>
<evidence type="ECO:0000313" key="8">
    <source>
        <dbReference type="EMBL" id="MDQ2104614.1"/>
    </source>
</evidence>
<evidence type="ECO:0000256" key="1">
    <source>
        <dbReference type="ARBA" id="ARBA00000085"/>
    </source>
</evidence>
<evidence type="ECO:0000313" key="9">
    <source>
        <dbReference type="Proteomes" id="UP001227317"/>
    </source>
</evidence>
<keyword evidence="5" id="KW-0418">Kinase</keyword>
<gene>
    <name evidence="8" type="ORF">QSG27_18080</name>
</gene>
<keyword evidence="9" id="KW-1185">Reference proteome</keyword>
<dbReference type="PANTHER" id="PTHR44936">
    <property type="entry name" value="SENSOR PROTEIN CREC"/>
    <property type="match status" value="1"/>
</dbReference>
<dbReference type="PANTHER" id="PTHR44936:SF10">
    <property type="entry name" value="SENSOR PROTEIN RSTB"/>
    <property type="match status" value="1"/>
</dbReference>